<dbReference type="Proteomes" id="UP000692954">
    <property type="component" value="Unassembled WGS sequence"/>
</dbReference>
<evidence type="ECO:0000313" key="2">
    <source>
        <dbReference type="EMBL" id="CAD8102419.1"/>
    </source>
</evidence>
<reference evidence="2" key="1">
    <citation type="submission" date="2021-01" db="EMBL/GenBank/DDBJ databases">
        <authorList>
            <consortium name="Genoscope - CEA"/>
            <person name="William W."/>
        </authorList>
    </citation>
    <scope>NUCLEOTIDE SEQUENCE</scope>
</reference>
<feature type="repeat" description="WD" evidence="1">
    <location>
        <begin position="111"/>
        <end position="143"/>
    </location>
</feature>
<keyword evidence="3" id="KW-1185">Reference proteome</keyword>
<dbReference type="AlphaFoldDB" id="A0A8S1PHN5"/>
<dbReference type="InterPro" id="IPR001680">
    <property type="entry name" value="WD40_rpt"/>
</dbReference>
<evidence type="ECO:0000313" key="3">
    <source>
        <dbReference type="Proteomes" id="UP000692954"/>
    </source>
</evidence>
<keyword evidence="1" id="KW-0853">WD repeat</keyword>
<dbReference type="PANTHER" id="PTHR19920:SF0">
    <property type="entry name" value="CYTOSOLIC IRON-SULFUR PROTEIN ASSEMBLY PROTEIN CIAO1-RELATED"/>
    <property type="match status" value="1"/>
</dbReference>
<dbReference type="EMBL" id="CAJJDN010000078">
    <property type="protein sequence ID" value="CAD8102419.1"/>
    <property type="molecule type" value="Genomic_DNA"/>
</dbReference>
<sequence>MSNESDDDLKMKDAQLRVDFKLIQKFQTNEKFYAMDFDQSSSLIVIGGISGFIRLLKFQKNKLKVQKVVKAHRLVICIVVIKNSNQFLSCGDLVIKIWSLNGIQLRQLQQLCGHSRPIRCLIISQNDDLIVSGGHDFIIKFWNRNNNACKFDQQLLEHQNFISGISLNEQSNQLISTAWEEPLIKISQQQSCKTWVVIQTIEIDQWGLRFCFISDQMFSFQPFNGQTMHIYQFSHQKNIYAITKTINVLQSQEGCTNLFPQQFIKQKSMLINKNGECINIIQIKNNGECIIQQQIKFGHYCLNGNISHDGQYLITWDMSSSQIQIMQNLNF</sequence>
<organism evidence="2 3">
    <name type="scientific">Paramecium sonneborni</name>
    <dbReference type="NCBI Taxonomy" id="65129"/>
    <lineage>
        <taxon>Eukaryota</taxon>
        <taxon>Sar</taxon>
        <taxon>Alveolata</taxon>
        <taxon>Ciliophora</taxon>
        <taxon>Intramacronucleata</taxon>
        <taxon>Oligohymenophorea</taxon>
        <taxon>Peniculida</taxon>
        <taxon>Parameciidae</taxon>
        <taxon>Paramecium</taxon>
    </lineage>
</organism>
<protein>
    <submittedName>
        <fullName evidence="2">Uncharacterized protein</fullName>
    </submittedName>
</protein>
<dbReference type="GO" id="GO:0016226">
    <property type="term" value="P:iron-sulfur cluster assembly"/>
    <property type="evidence" value="ECO:0007669"/>
    <property type="project" value="TreeGrafter"/>
</dbReference>
<accession>A0A8S1PHN5</accession>
<evidence type="ECO:0000256" key="1">
    <source>
        <dbReference type="PROSITE-ProRule" id="PRU00221"/>
    </source>
</evidence>
<dbReference type="PROSITE" id="PS50082">
    <property type="entry name" value="WD_REPEATS_2"/>
    <property type="match status" value="1"/>
</dbReference>
<dbReference type="GO" id="GO:0097361">
    <property type="term" value="C:cytosolic [4Fe-4S] assembly targeting complex"/>
    <property type="evidence" value="ECO:0007669"/>
    <property type="project" value="TreeGrafter"/>
</dbReference>
<gene>
    <name evidence="2" type="ORF">PSON_ATCC_30995.1.T0780008</name>
</gene>
<dbReference type="PROSITE" id="PS50294">
    <property type="entry name" value="WD_REPEATS_REGION"/>
    <property type="match status" value="1"/>
</dbReference>
<dbReference type="PANTHER" id="PTHR19920">
    <property type="entry name" value="WD40 PROTEIN CIAO1"/>
    <property type="match status" value="1"/>
</dbReference>
<name>A0A8S1PHN5_9CILI</name>
<dbReference type="OrthoDB" id="63070at2759"/>
<comment type="caution">
    <text evidence="2">The sequence shown here is derived from an EMBL/GenBank/DDBJ whole genome shotgun (WGS) entry which is preliminary data.</text>
</comment>
<proteinExistence type="predicted"/>
<dbReference type="SMART" id="SM00320">
    <property type="entry name" value="WD40"/>
    <property type="match status" value="3"/>
</dbReference>
<dbReference type="Pfam" id="PF00400">
    <property type="entry name" value="WD40"/>
    <property type="match status" value="2"/>
</dbReference>